<dbReference type="Proteomes" id="UP000230750">
    <property type="component" value="Unassembled WGS sequence"/>
</dbReference>
<dbReference type="InterPro" id="IPR000242">
    <property type="entry name" value="PTP_cat"/>
</dbReference>
<dbReference type="PANTHER" id="PTHR19134">
    <property type="entry name" value="RECEPTOR-TYPE TYROSINE-PROTEIN PHOSPHATASE"/>
    <property type="match status" value="1"/>
</dbReference>
<evidence type="ECO:0000313" key="3">
    <source>
        <dbReference type="Proteomes" id="UP000230750"/>
    </source>
</evidence>
<name>A0A2G8K459_STIJA</name>
<dbReference type="OrthoDB" id="10253954at2759"/>
<dbReference type="SUPFAM" id="SSF52799">
    <property type="entry name" value="(Phosphotyrosine protein) phosphatases II"/>
    <property type="match status" value="1"/>
</dbReference>
<evidence type="ECO:0000259" key="1">
    <source>
        <dbReference type="PROSITE" id="PS50055"/>
    </source>
</evidence>
<gene>
    <name evidence="2" type="ORF">BSL78_20365</name>
</gene>
<keyword evidence="2" id="KW-0675">Receptor</keyword>
<keyword evidence="3" id="KW-1185">Reference proteome</keyword>
<dbReference type="PROSITE" id="PS50055">
    <property type="entry name" value="TYR_PHOSPHATASE_PTP"/>
    <property type="match status" value="1"/>
</dbReference>
<accession>A0A2G8K459</accession>
<evidence type="ECO:0000313" key="2">
    <source>
        <dbReference type="EMBL" id="PIK42791.1"/>
    </source>
</evidence>
<organism evidence="2 3">
    <name type="scientific">Stichopus japonicus</name>
    <name type="common">Sea cucumber</name>
    <dbReference type="NCBI Taxonomy" id="307972"/>
    <lineage>
        <taxon>Eukaryota</taxon>
        <taxon>Metazoa</taxon>
        <taxon>Echinodermata</taxon>
        <taxon>Eleutherozoa</taxon>
        <taxon>Echinozoa</taxon>
        <taxon>Holothuroidea</taxon>
        <taxon>Aspidochirotacea</taxon>
        <taxon>Aspidochirotida</taxon>
        <taxon>Stichopodidae</taxon>
        <taxon>Apostichopus</taxon>
    </lineage>
</organism>
<comment type="caution">
    <text evidence="2">The sequence shown here is derived from an EMBL/GenBank/DDBJ whole genome shotgun (WGS) entry which is preliminary data.</text>
</comment>
<dbReference type="Gene3D" id="3.90.190.10">
    <property type="entry name" value="Protein tyrosine phosphatase superfamily"/>
    <property type="match status" value="1"/>
</dbReference>
<dbReference type="GO" id="GO:0004725">
    <property type="term" value="F:protein tyrosine phosphatase activity"/>
    <property type="evidence" value="ECO:0007669"/>
    <property type="project" value="InterPro"/>
</dbReference>
<proteinExistence type="predicted"/>
<dbReference type="AlphaFoldDB" id="A0A2G8K459"/>
<dbReference type="InterPro" id="IPR029021">
    <property type="entry name" value="Prot-tyrosine_phosphatase-like"/>
</dbReference>
<sequence>MRFRAGSTEVFLPSLLTSSLSSNRSRINRKEANIYWFIVAPVSVHLDALLEAMLSPDSQMSCDQLKKLDLSAMKAKCKQEFQILQETTKHQEDLETLAGNSSENNHKNRFPDLLPVDKFRPVLKSPGNLFGSNDYINATFAKDISQRGFIMTQSPLASTIEDIWRLVFDFDCTSIVMLNTVDVSDEVGV</sequence>
<protein>
    <submittedName>
        <fullName evidence="2">Putative receptor-type tyrosine-protein phosphatase alpha</fullName>
    </submittedName>
</protein>
<dbReference type="EMBL" id="MRZV01000904">
    <property type="protein sequence ID" value="PIK42791.1"/>
    <property type="molecule type" value="Genomic_DNA"/>
</dbReference>
<dbReference type="PANTHER" id="PTHR19134:SF449">
    <property type="entry name" value="TYROSINE-PROTEIN PHOSPHATASE 1"/>
    <property type="match status" value="1"/>
</dbReference>
<dbReference type="Pfam" id="PF00102">
    <property type="entry name" value="Y_phosphatase"/>
    <property type="match status" value="1"/>
</dbReference>
<dbReference type="STRING" id="307972.A0A2G8K459"/>
<feature type="domain" description="Tyrosine-protein phosphatase" evidence="1">
    <location>
        <begin position="77"/>
        <end position="179"/>
    </location>
</feature>
<reference evidence="2 3" key="1">
    <citation type="journal article" date="2017" name="PLoS Biol.">
        <title>The sea cucumber genome provides insights into morphological evolution and visceral regeneration.</title>
        <authorList>
            <person name="Zhang X."/>
            <person name="Sun L."/>
            <person name="Yuan J."/>
            <person name="Sun Y."/>
            <person name="Gao Y."/>
            <person name="Zhang L."/>
            <person name="Li S."/>
            <person name="Dai H."/>
            <person name="Hamel J.F."/>
            <person name="Liu C."/>
            <person name="Yu Y."/>
            <person name="Liu S."/>
            <person name="Lin W."/>
            <person name="Guo K."/>
            <person name="Jin S."/>
            <person name="Xu P."/>
            <person name="Storey K.B."/>
            <person name="Huan P."/>
            <person name="Zhang T."/>
            <person name="Zhou Y."/>
            <person name="Zhang J."/>
            <person name="Lin C."/>
            <person name="Li X."/>
            <person name="Xing L."/>
            <person name="Huo D."/>
            <person name="Sun M."/>
            <person name="Wang L."/>
            <person name="Mercier A."/>
            <person name="Li F."/>
            <person name="Yang H."/>
            <person name="Xiang J."/>
        </authorList>
    </citation>
    <scope>NUCLEOTIDE SEQUENCE [LARGE SCALE GENOMIC DNA]</scope>
    <source>
        <strain evidence="2">Shaxun</strain>
        <tissue evidence="2">Muscle</tissue>
    </source>
</reference>
<dbReference type="InterPro" id="IPR050348">
    <property type="entry name" value="Protein-Tyr_Phosphatase"/>
</dbReference>